<dbReference type="Proteomes" id="UP000321935">
    <property type="component" value="Unassembled WGS sequence"/>
</dbReference>
<dbReference type="RefSeq" id="WP_146917752.1">
    <property type="nucleotide sequence ID" value="NZ_VORW01000006.1"/>
</dbReference>
<evidence type="ECO:0000313" key="1">
    <source>
        <dbReference type="EMBL" id="TXE11187.1"/>
    </source>
</evidence>
<comment type="caution">
    <text evidence="1">The sequence shown here is derived from an EMBL/GenBank/DDBJ whole genome shotgun (WGS) entry which is preliminary data.</text>
</comment>
<evidence type="ECO:0008006" key="3">
    <source>
        <dbReference type="Google" id="ProtNLM"/>
    </source>
</evidence>
<reference evidence="1 2" key="1">
    <citation type="submission" date="2019-08" db="EMBL/GenBank/DDBJ databases">
        <title>Genomes sequence of Algoriphagus aquimarinus ACAM450.</title>
        <authorList>
            <person name="Bowman J.P."/>
        </authorList>
    </citation>
    <scope>NUCLEOTIDE SEQUENCE [LARGE SCALE GENOMIC DNA]</scope>
    <source>
        <strain evidence="1 2">ACAM 450</strain>
    </source>
</reference>
<dbReference type="AlphaFoldDB" id="A0A5C7AS29"/>
<dbReference type="SUPFAM" id="SSF51197">
    <property type="entry name" value="Clavaminate synthase-like"/>
    <property type="match status" value="1"/>
</dbReference>
<accession>A0A5C7AS29</accession>
<name>A0A5C7AS29_9BACT</name>
<proteinExistence type="predicted"/>
<dbReference type="EMBL" id="VORW01000006">
    <property type="protein sequence ID" value="TXE11187.1"/>
    <property type="molecule type" value="Genomic_DNA"/>
</dbReference>
<sequence length="393" mass="44519">MNQKNEKWDELLEETCGLTSPGMVKSLLSVKECESLLALISKANGNFAKANKPFNGLKIFKDRLQDNSQNERFVIDPPRENESLTSWSKRFFQGEAFGLIMNFLEDYENEIVEEMASHVAPLLEKQGTPWAGLSTLFFMGDYGYTPFGVHRGSPGEDGILFHLGPATKTFYIWETEDYNKLTNHAASYHNVEEILHAATPYVLEPGDAISFPDDMYHVANTEEFSVSLVLDYRRGAKKTIKEMLITEMLKVNLQNDDLLAHRDESDLLKALDFQKESETAVTRLKLRLGSNGGFDKKSRIIPFTIDLAGTYKLKAPFRLNVISQQENLLLVFSRGHEIYTRQNPLLLEVIDCLNSGKNLHVSTLNIDFTPDSSGMTVFEFLIRIGETDVIEKV</sequence>
<evidence type="ECO:0000313" key="2">
    <source>
        <dbReference type="Proteomes" id="UP000321935"/>
    </source>
</evidence>
<protein>
    <recommendedName>
        <fullName evidence="3">JmjC domain-containing protein</fullName>
    </recommendedName>
</protein>
<organism evidence="1 2">
    <name type="scientific">Algoriphagus aquimarinus</name>
    <dbReference type="NCBI Taxonomy" id="237018"/>
    <lineage>
        <taxon>Bacteria</taxon>
        <taxon>Pseudomonadati</taxon>
        <taxon>Bacteroidota</taxon>
        <taxon>Cytophagia</taxon>
        <taxon>Cytophagales</taxon>
        <taxon>Cyclobacteriaceae</taxon>
        <taxon>Algoriphagus</taxon>
    </lineage>
</organism>
<gene>
    <name evidence="1" type="ORF">ESV85_11610</name>
</gene>
<dbReference type="OrthoDB" id="4518480at2"/>